<evidence type="ECO:0000256" key="13">
    <source>
        <dbReference type="SAM" id="Phobius"/>
    </source>
</evidence>
<feature type="transmembrane region" description="Helical" evidence="13">
    <location>
        <begin position="12"/>
        <end position="34"/>
    </location>
</feature>
<proteinExistence type="inferred from homology"/>
<feature type="domain" description="Cytochrome b561 bacterial/Ni-hydrogenase" evidence="14">
    <location>
        <begin position="7"/>
        <end position="175"/>
    </location>
</feature>
<protein>
    <submittedName>
        <fullName evidence="15">Cytochrome b</fullName>
    </submittedName>
</protein>
<feature type="transmembrane region" description="Helical" evidence="13">
    <location>
        <begin position="143"/>
        <end position="161"/>
    </location>
</feature>
<keyword evidence="7" id="KW-0479">Metal-binding</keyword>
<evidence type="ECO:0000256" key="4">
    <source>
        <dbReference type="ARBA" id="ARBA00022475"/>
    </source>
</evidence>
<evidence type="ECO:0000256" key="5">
    <source>
        <dbReference type="ARBA" id="ARBA00022617"/>
    </source>
</evidence>
<keyword evidence="3" id="KW-0813">Transport</keyword>
<dbReference type="PANTHER" id="PTHR30529">
    <property type="entry name" value="CYTOCHROME B561"/>
    <property type="match status" value="1"/>
</dbReference>
<evidence type="ECO:0000256" key="9">
    <source>
        <dbReference type="ARBA" id="ARBA00022989"/>
    </source>
</evidence>
<dbReference type="SUPFAM" id="SSF81342">
    <property type="entry name" value="Transmembrane di-heme cytochromes"/>
    <property type="match status" value="1"/>
</dbReference>
<dbReference type="InterPro" id="IPR052168">
    <property type="entry name" value="Cytochrome_b561_oxidase"/>
</dbReference>
<evidence type="ECO:0000256" key="3">
    <source>
        <dbReference type="ARBA" id="ARBA00022448"/>
    </source>
</evidence>
<comment type="similarity">
    <text evidence="12">Belongs to the cytochrome b561 family.</text>
</comment>
<feature type="transmembrane region" description="Helical" evidence="13">
    <location>
        <begin position="112"/>
        <end position="131"/>
    </location>
</feature>
<evidence type="ECO:0000313" key="16">
    <source>
        <dbReference type="Proteomes" id="UP001595741"/>
    </source>
</evidence>
<accession>A0ABV7RMH8</accession>
<keyword evidence="9 13" id="KW-1133">Transmembrane helix</keyword>
<evidence type="ECO:0000256" key="6">
    <source>
        <dbReference type="ARBA" id="ARBA00022692"/>
    </source>
</evidence>
<dbReference type="InterPro" id="IPR016174">
    <property type="entry name" value="Di-haem_cyt_TM"/>
</dbReference>
<evidence type="ECO:0000256" key="7">
    <source>
        <dbReference type="ARBA" id="ARBA00022723"/>
    </source>
</evidence>
<reference evidence="16" key="1">
    <citation type="journal article" date="2019" name="Int. J. Syst. Evol. Microbiol.">
        <title>The Global Catalogue of Microorganisms (GCM) 10K type strain sequencing project: providing services to taxonomists for standard genome sequencing and annotation.</title>
        <authorList>
            <consortium name="The Broad Institute Genomics Platform"/>
            <consortium name="The Broad Institute Genome Sequencing Center for Infectious Disease"/>
            <person name="Wu L."/>
            <person name="Ma J."/>
        </authorList>
    </citation>
    <scope>NUCLEOTIDE SEQUENCE [LARGE SCALE GENOMIC DNA]</scope>
    <source>
        <strain evidence="16">KCTC 42742</strain>
    </source>
</reference>
<comment type="caution">
    <text evidence="15">The sequence shown here is derived from an EMBL/GenBank/DDBJ whole genome shotgun (WGS) entry which is preliminary data.</text>
</comment>
<keyword evidence="6 13" id="KW-0812">Transmembrane</keyword>
<feature type="transmembrane region" description="Helical" evidence="13">
    <location>
        <begin position="46"/>
        <end position="66"/>
    </location>
</feature>
<dbReference type="PANTHER" id="PTHR30529:SF1">
    <property type="entry name" value="CYTOCHROME B561 HOMOLOG 2"/>
    <property type="match status" value="1"/>
</dbReference>
<evidence type="ECO:0000256" key="2">
    <source>
        <dbReference type="ARBA" id="ARBA00004651"/>
    </source>
</evidence>
<comment type="subcellular location">
    <subcellularLocation>
        <location evidence="2">Cell membrane</location>
        <topology evidence="2">Multi-pass membrane protein</topology>
    </subcellularLocation>
</comment>
<keyword evidence="10" id="KW-0408">Iron</keyword>
<keyword evidence="8" id="KW-0249">Electron transport</keyword>
<evidence type="ECO:0000256" key="1">
    <source>
        <dbReference type="ARBA" id="ARBA00001970"/>
    </source>
</evidence>
<dbReference type="Proteomes" id="UP001595741">
    <property type="component" value="Unassembled WGS sequence"/>
</dbReference>
<dbReference type="InterPro" id="IPR011577">
    <property type="entry name" value="Cyt_b561_bac/Ni-Hgenase"/>
</dbReference>
<keyword evidence="16" id="KW-1185">Reference proteome</keyword>
<evidence type="ECO:0000256" key="11">
    <source>
        <dbReference type="ARBA" id="ARBA00023136"/>
    </source>
</evidence>
<keyword evidence="5" id="KW-0349">Heme</keyword>
<sequence length="179" mass="19521">MSTIQTRYSPPQILLHWLMAALLIGTFLFGNYLADLPLSPTKFHLISYHKWLGISLLALLLLRVAVRLAKRAPALPAGMSAAARALAHIGHATLYLLMLLIPLSGWLMSSAYGFPVVLFGVLPLPDLIAANPAQAEQLKAGHGLLNNVLVIVVVAHVLAALKHQFIDKDGLLERMSLRR</sequence>
<comment type="cofactor">
    <cofactor evidence="1">
        <name>heme b</name>
        <dbReference type="ChEBI" id="CHEBI:60344"/>
    </cofactor>
</comment>
<name>A0ABV7RMH8_9NEIS</name>
<dbReference type="EMBL" id="JBHRXN010000036">
    <property type="protein sequence ID" value="MFC3533686.1"/>
    <property type="molecule type" value="Genomic_DNA"/>
</dbReference>
<evidence type="ECO:0000256" key="8">
    <source>
        <dbReference type="ARBA" id="ARBA00022982"/>
    </source>
</evidence>
<evidence type="ECO:0000256" key="12">
    <source>
        <dbReference type="ARBA" id="ARBA00037975"/>
    </source>
</evidence>
<dbReference type="Gene3D" id="1.20.950.20">
    <property type="entry name" value="Transmembrane di-heme cytochromes, Chain C"/>
    <property type="match status" value="1"/>
</dbReference>
<keyword evidence="4" id="KW-1003">Cell membrane</keyword>
<evidence type="ECO:0000313" key="15">
    <source>
        <dbReference type="EMBL" id="MFC3533686.1"/>
    </source>
</evidence>
<keyword evidence="11 13" id="KW-0472">Membrane</keyword>
<dbReference type="Pfam" id="PF01292">
    <property type="entry name" value="Ni_hydr_CYTB"/>
    <property type="match status" value="1"/>
</dbReference>
<dbReference type="RefSeq" id="WP_386093682.1">
    <property type="nucleotide sequence ID" value="NZ_JBHRXN010000036.1"/>
</dbReference>
<organism evidence="15 16">
    <name type="scientific">Vogesella facilis</name>
    <dbReference type="NCBI Taxonomy" id="1655232"/>
    <lineage>
        <taxon>Bacteria</taxon>
        <taxon>Pseudomonadati</taxon>
        <taxon>Pseudomonadota</taxon>
        <taxon>Betaproteobacteria</taxon>
        <taxon>Neisseriales</taxon>
        <taxon>Chromobacteriaceae</taxon>
        <taxon>Vogesella</taxon>
    </lineage>
</organism>
<evidence type="ECO:0000256" key="10">
    <source>
        <dbReference type="ARBA" id="ARBA00023004"/>
    </source>
</evidence>
<gene>
    <name evidence="15" type="ORF">ACFOLG_16060</name>
</gene>
<evidence type="ECO:0000259" key="14">
    <source>
        <dbReference type="Pfam" id="PF01292"/>
    </source>
</evidence>
<feature type="transmembrane region" description="Helical" evidence="13">
    <location>
        <begin position="86"/>
        <end position="106"/>
    </location>
</feature>